<organism evidence="4 5">
    <name type="scientific">Prorocentrum cordatum</name>
    <dbReference type="NCBI Taxonomy" id="2364126"/>
    <lineage>
        <taxon>Eukaryota</taxon>
        <taxon>Sar</taxon>
        <taxon>Alveolata</taxon>
        <taxon>Dinophyceae</taxon>
        <taxon>Prorocentrales</taxon>
        <taxon>Prorocentraceae</taxon>
        <taxon>Prorocentrum</taxon>
    </lineage>
</organism>
<proteinExistence type="predicted"/>
<feature type="signal peptide" evidence="3">
    <location>
        <begin position="1"/>
        <end position="22"/>
    </location>
</feature>
<keyword evidence="3" id="KW-0732">Signal</keyword>
<evidence type="ECO:0000256" key="1">
    <source>
        <dbReference type="SAM" id="MobiDB-lite"/>
    </source>
</evidence>
<keyword evidence="2" id="KW-1133">Transmembrane helix</keyword>
<keyword evidence="2" id="KW-0472">Membrane</keyword>
<accession>A0ABN9QCB6</accession>
<dbReference type="Proteomes" id="UP001189429">
    <property type="component" value="Unassembled WGS sequence"/>
</dbReference>
<name>A0ABN9QCB6_9DINO</name>
<dbReference type="EMBL" id="CAUYUJ010002767">
    <property type="protein sequence ID" value="CAK0802271.1"/>
    <property type="molecule type" value="Genomic_DNA"/>
</dbReference>
<evidence type="ECO:0000256" key="2">
    <source>
        <dbReference type="SAM" id="Phobius"/>
    </source>
</evidence>
<feature type="compositionally biased region" description="Basic residues" evidence="1">
    <location>
        <begin position="625"/>
        <end position="636"/>
    </location>
</feature>
<reference evidence="4" key="1">
    <citation type="submission" date="2023-10" db="EMBL/GenBank/DDBJ databases">
        <authorList>
            <person name="Chen Y."/>
            <person name="Shah S."/>
            <person name="Dougan E. K."/>
            <person name="Thang M."/>
            <person name="Chan C."/>
        </authorList>
    </citation>
    <scope>NUCLEOTIDE SEQUENCE [LARGE SCALE GENOMIC DNA]</scope>
</reference>
<evidence type="ECO:0000256" key="3">
    <source>
        <dbReference type="SAM" id="SignalP"/>
    </source>
</evidence>
<evidence type="ECO:0000313" key="4">
    <source>
        <dbReference type="EMBL" id="CAK0802271.1"/>
    </source>
</evidence>
<feature type="transmembrane region" description="Helical" evidence="2">
    <location>
        <begin position="581"/>
        <end position="601"/>
    </location>
</feature>
<gene>
    <name evidence="4" type="ORF">PCOR1329_LOCUS9838</name>
</gene>
<keyword evidence="2" id="KW-0812">Transmembrane</keyword>
<keyword evidence="5" id="KW-1185">Reference proteome</keyword>
<protein>
    <submittedName>
        <fullName evidence="4">Uncharacterized protein</fullName>
    </submittedName>
</protein>
<sequence>MANLASVCIAFLSLWGAAGVQALGVHEALASSRKPRKNGTTDARLGANLTLLMDSCQYIEVPAGSAGYVHLPYASGIRSLSMWFAPYKDLGYSWEYIVDARTGLGSGWFSFLNSMTSIHKGTNWRDTIYVNGVATTTSGLISAITSASYTSAPWVHLYIAADTTFGDDILLFSRYTGNEGMPGKIYSVQLWPSELSAADISNTMHGMAASVTPVASYSAADMTAFKHGHATLVSASLEPYCPPSYAAAPTTAPTAFPTAFPTPFPSAFPTPFPTAFPTGFPTPFPTAFPTPFPTGFPSAFPTPFPTAFPTGFPTPFPTAFPTASPTPFPTDTPTAHHDPCAEYAGEYEVWYQGARRDTNMIIVCDCSATQPGISDLLGLAPLRRRAGGQPASLPVHGVGVYFDPVTLIPWAMYILESHGEGKYECLGSSGSTISGNHYTAPNQYWGSVEYRLMTSAVCATSAPTPAVVVPTSGAMGTVAATGDPHLQNIHGERFDLMMPGRHTLIHIPRKASLENALLHVEAEAQRLGGQCADMYFQELNITGSWAEARQAGGFRFRAAPGAGGERSRWLRLGDVQLKVSFDAAVVVVVVVVIVAVVPVVVEGRTRAHAAGRQILELLRQEPRTHQARRRRPARRGRPLEGGGAHGRLRASDGPLGLECGDGGSLPARRGRPHPLGMDTGPRFQDRAP</sequence>
<feature type="region of interest" description="Disordered" evidence="1">
    <location>
        <begin position="620"/>
        <end position="688"/>
    </location>
</feature>
<feature type="chain" id="PRO_5046453410" evidence="3">
    <location>
        <begin position="23"/>
        <end position="688"/>
    </location>
</feature>
<comment type="caution">
    <text evidence="4">The sequence shown here is derived from an EMBL/GenBank/DDBJ whole genome shotgun (WGS) entry which is preliminary data.</text>
</comment>
<dbReference type="Gene3D" id="2.60.120.200">
    <property type="match status" value="1"/>
</dbReference>
<evidence type="ECO:0000313" key="5">
    <source>
        <dbReference type="Proteomes" id="UP001189429"/>
    </source>
</evidence>